<gene>
    <name evidence="1" type="ORF">EHR08_15780</name>
</gene>
<organism evidence="1 2">
    <name type="scientific">Leptospira bandrabouensis</name>
    <dbReference type="NCBI Taxonomy" id="2484903"/>
    <lineage>
        <taxon>Bacteria</taxon>
        <taxon>Pseudomonadati</taxon>
        <taxon>Spirochaetota</taxon>
        <taxon>Spirochaetia</taxon>
        <taxon>Leptospirales</taxon>
        <taxon>Leptospiraceae</taxon>
        <taxon>Leptospira</taxon>
    </lineage>
</organism>
<dbReference type="OrthoDB" id="330401at2"/>
<sequence length="219" mass="25008">MQASVSHQFVYGQSYRRQDQLPSPDDFPRYTEFSSITKVSVEKAKSVRVSNPIFMVSTFRSKLAVRTGVQLAMFLANENIEQVFNDSFQKLLDPNLGAYAITLNPGEEFPNIIKPEVVQSQEPFIVCYNTIPEFADFPTNSINNRLEAKTSKIVLDNNQKRNLVSIHQIQSATFSTNSDIVVENTDGFEFLYLVPYIDLLQRTEITLSGRINFMLEYAR</sequence>
<dbReference type="RefSeq" id="WP_135744031.1">
    <property type="nucleotide sequence ID" value="NZ_RQHT01000012.1"/>
</dbReference>
<accession>A0A6H3NN86</accession>
<name>A0A6H3NN86_9LEPT</name>
<comment type="caution">
    <text evidence="1">The sequence shown here is derived from an EMBL/GenBank/DDBJ whole genome shotgun (WGS) entry which is preliminary data.</text>
</comment>
<keyword evidence="2" id="KW-1185">Reference proteome</keyword>
<evidence type="ECO:0000313" key="2">
    <source>
        <dbReference type="Proteomes" id="UP000297649"/>
    </source>
</evidence>
<protein>
    <submittedName>
        <fullName evidence="1">Uncharacterized protein</fullName>
    </submittedName>
</protein>
<reference evidence="1" key="1">
    <citation type="journal article" date="2019" name="PLoS Negl. Trop. Dis.">
        <title>Revisiting the worldwide diversity of Leptospira species in the environment.</title>
        <authorList>
            <person name="Vincent A.T."/>
            <person name="Schiettekatte O."/>
            <person name="Bourhy P."/>
            <person name="Veyrier F.J."/>
            <person name="Picardeau M."/>
        </authorList>
    </citation>
    <scope>NUCLEOTIDE SEQUENCE [LARGE SCALE GENOMIC DNA]</scope>
    <source>
        <strain evidence="1">201601109</strain>
    </source>
</reference>
<proteinExistence type="predicted"/>
<dbReference type="EMBL" id="RQHU01000019">
    <property type="protein sequence ID" value="TGN12806.1"/>
    <property type="molecule type" value="Genomic_DNA"/>
</dbReference>
<dbReference type="Proteomes" id="UP000297649">
    <property type="component" value="Unassembled WGS sequence"/>
</dbReference>
<evidence type="ECO:0000313" key="1">
    <source>
        <dbReference type="EMBL" id="TGN12806.1"/>
    </source>
</evidence>
<dbReference type="AlphaFoldDB" id="A0A6H3NN86"/>